<evidence type="ECO:0000256" key="2">
    <source>
        <dbReference type="ARBA" id="ARBA00022670"/>
    </source>
</evidence>
<dbReference type="Proteomes" id="UP001237642">
    <property type="component" value="Unassembled WGS sequence"/>
</dbReference>
<keyword evidence="7" id="KW-1185">Reference proteome</keyword>
<feature type="compositionally biased region" description="Basic and acidic residues" evidence="4">
    <location>
        <begin position="129"/>
        <end position="159"/>
    </location>
</feature>
<dbReference type="PANTHER" id="PTHR34835">
    <property type="entry name" value="OS07G0283600 PROTEIN-RELATED"/>
    <property type="match status" value="1"/>
</dbReference>
<organism evidence="6 7">
    <name type="scientific">Heracleum sosnowskyi</name>
    <dbReference type="NCBI Taxonomy" id="360622"/>
    <lineage>
        <taxon>Eukaryota</taxon>
        <taxon>Viridiplantae</taxon>
        <taxon>Streptophyta</taxon>
        <taxon>Embryophyta</taxon>
        <taxon>Tracheophyta</taxon>
        <taxon>Spermatophyta</taxon>
        <taxon>Magnoliopsida</taxon>
        <taxon>eudicotyledons</taxon>
        <taxon>Gunneridae</taxon>
        <taxon>Pentapetalae</taxon>
        <taxon>asterids</taxon>
        <taxon>campanulids</taxon>
        <taxon>Apiales</taxon>
        <taxon>Apiaceae</taxon>
        <taxon>Apioideae</taxon>
        <taxon>apioid superclade</taxon>
        <taxon>Tordylieae</taxon>
        <taxon>Tordyliinae</taxon>
        <taxon>Heracleum</taxon>
    </lineage>
</organism>
<reference evidence="6" key="1">
    <citation type="submission" date="2023-02" db="EMBL/GenBank/DDBJ databases">
        <title>Genome of toxic invasive species Heracleum sosnowskyi carries increased number of genes despite the absence of recent whole-genome duplications.</title>
        <authorList>
            <person name="Schelkunov M."/>
            <person name="Shtratnikova V."/>
            <person name="Makarenko M."/>
            <person name="Klepikova A."/>
            <person name="Omelchenko D."/>
            <person name="Novikova G."/>
            <person name="Obukhova E."/>
            <person name="Bogdanov V."/>
            <person name="Penin A."/>
            <person name="Logacheva M."/>
        </authorList>
    </citation>
    <scope>NUCLEOTIDE SEQUENCE</scope>
    <source>
        <strain evidence="6">Hsosn_3</strain>
        <tissue evidence="6">Leaf</tissue>
    </source>
</reference>
<protein>
    <recommendedName>
        <fullName evidence="5">Ubiquitin-like protease family profile domain-containing protein</fullName>
    </recommendedName>
</protein>
<comment type="similarity">
    <text evidence="1">Belongs to the peptidase C48 family.</text>
</comment>
<feature type="compositionally biased region" description="Basic and acidic residues" evidence="4">
    <location>
        <begin position="169"/>
        <end position="179"/>
    </location>
</feature>
<evidence type="ECO:0000256" key="4">
    <source>
        <dbReference type="SAM" id="MobiDB-lite"/>
    </source>
</evidence>
<reference evidence="6" key="2">
    <citation type="submission" date="2023-05" db="EMBL/GenBank/DDBJ databases">
        <authorList>
            <person name="Schelkunov M.I."/>
        </authorList>
    </citation>
    <scope>NUCLEOTIDE SEQUENCE</scope>
    <source>
        <strain evidence="6">Hsosn_3</strain>
        <tissue evidence="6">Leaf</tissue>
    </source>
</reference>
<dbReference type="GO" id="GO:0008234">
    <property type="term" value="F:cysteine-type peptidase activity"/>
    <property type="evidence" value="ECO:0007669"/>
    <property type="project" value="InterPro"/>
</dbReference>
<feature type="compositionally biased region" description="Polar residues" evidence="4">
    <location>
        <begin position="106"/>
        <end position="119"/>
    </location>
</feature>
<dbReference type="PROSITE" id="PS50600">
    <property type="entry name" value="ULP_PROTEASE"/>
    <property type="match status" value="1"/>
</dbReference>
<evidence type="ECO:0000313" key="7">
    <source>
        <dbReference type="Proteomes" id="UP001237642"/>
    </source>
</evidence>
<evidence type="ECO:0000313" key="6">
    <source>
        <dbReference type="EMBL" id="KAK1382300.1"/>
    </source>
</evidence>
<feature type="region of interest" description="Disordered" evidence="4">
    <location>
        <begin position="105"/>
        <end position="193"/>
    </location>
</feature>
<dbReference type="Gene3D" id="3.40.395.10">
    <property type="entry name" value="Adenoviral Proteinase, Chain A"/>
    <property type="match status" value="1"/>
</dbReference>
<dbReference type="GO" id="GO:0006508">
    <property type="term" value="P:proteolysis"/>
    <property type="evidence" value="ECO:0007669"/>
    <property type="project" value="UniProtKB-KW"/>
</dbReference>
<keyword evidence="2" id="KW-0645">Protease</keyword>
<keyword evidence="3" id="KW-0378">Hydrolase</keyword>
<dbReference type="InterPro" id="IPR038765">
    <property type="entry name" value="Papain-like_cys_pep_sf"/>
</dbReference>
<evidence type="ECO:0000256" key="3">
    <source>
        <dbReference type="ARBA" id="ARBA00022801"/>
    </source>
</evidence>
<dbReference type="AlphaFoldDB" id="A0AAD8IE81"/>
<name>A0AAD8IE81_9APIA</name>
<evidence type="ECO:0000256" key="1">
    <source>
        <dbReference type="ARBA" id="ARBA00005234"/>
    </source>
</evidence>
<dbReference type="EMBL" id="JAUIZM010000005">
    <property type="protein sequence ID" value="KAK1382300.1"/>
    <property type="molecule type" value="Genomic_DNA"/>
</dbReference>
<dbReference type="SUPFAM" id="SSF54001">
    <property type="entry name" value="Cysteine proteinases"/>
    <property type="match status" value="1"/>
</dbReference>
<evidence type="ECO:0000259" key="5">
    <source>
        <dbReference type="PROSITE" id="PS50600"/>
    </source>
</evidence>
<sequence length="1072" mass="124047">MYGDDRIELTWCAEFLDTTSYNYLDGGNDFEVTIYDSRMTSMVASLLLKKMNLEMAEPQDALFKQYESVVVCLLPAVIGNHKIYFANGSLSLLALPGDSTIRRSSRLQQLSNMQSQSEQFMAEESTDSDIDKTPPRVNERLVEGARKDQPEPPHDEPAAKTKNRKWKRKTDQQEKQNVEKKRRKPNVKYATKKGSYTKVDNDEEIKPARHINRAKEHVKIRNSPRLLSEMLYCLTEEHKQWVRHSGFGELLDFQLEMLPGPFAYNILQIFEHNSVSIRLSNGEINIREEDVSDVLGLPHGGESIMLGENDEYQGRVNEWLSQFSNKDQITTFKVVQQMKGQELTEKFKLNFLIVLSNVLVGTSTNAYVDVKLLRFDYDLDRLSEYNWAEYLLNSLVAAVQSWNRSASVFFNGSLIFLTLLYVDRVRHKGIKLVERQTPSYKGWTEVKLKQRQAIELFSGKFGVGSILPALRDLPANNKNKMKKNVVDENAEQGHYEYAHDNAEQSPTNNFAHQEWNNVPHDYSSDVWEKHVQHEQSNEQTENAQGTMNAADGNNYHPHQEWRPWNYFPRLNSSDIWEKDDHNEQRNPHTEIEEEIMDPVEKLRLRAVDLMAAKDKFFEDLKEAKEIYGDDVYLLSIEQVMNEVFFPSTTNGAELVVINERDPSTTNKYVSEVASDFELRPEDIEQLEIMEYLNSTQARIDMPDLFGIEGKNSEEKKKEDIPSFSLGIEHDTIINDIEKIEIAGEDIEEQDAQDIEGEDDDDFVSPRPIVREKSRRLVKVGRYAKSPYIERVIDISAKYTNQDLVIDTWSIILNDNENYKAEESPMRFFCPIGSLHSGLNVNMNVTESYSIFAENMGYTLNRYERKLDNVDMVFFPINKHGHFYLICYNLKKEAFDLIDNIRRKNPKQCYGQTPNILHSHFTRYLKENGFLNLAKRMEKLNASFLRMPWQTKNNSTDCGIFVMRHMETYKGDLKNWDTGFTEEGTIQDNQIIRLRVKYNNSILSSNLNEMKDEILNHANQLFDKGAEKRLMKLVAQISAGKSSIARNYKGKGANRKTVTFAANLARSFDEAET</sequence>
<proteinExistence type="inferred from homology"/>
<dbReference type="Pfam" id="PF02902">
    <property type="entry name" value="Peptidase_C48"/>
    <property type="match status" value="1"/>
</dbReference>
<accession>A0AAD8IE81</accession>
<gene>
    <name evidence="6" type="ORF">POM88_020035</name>
</gene>
<dbReference type="InterPro" id="IPR003653">
    <property type="entry name" value="Peptidase_C48_C"/>
</dbReference>
<comment type="caution">
    <text evidence="6">The sequence shown here is derived from an EMBL/GenBank/DDBJ whole genome shotgun (WGS) entry which is preliminary data.</text>
</comment>
<feature type="domain" description="Ubiquitin-like protease family profile" evidence="5">
    <location>
        <begin position="739"/>
        <end position="968"/>
    </location>
</feature>